<evidence type="ECO:0000313" key="1">
    <source>
        <dbReference type="EMBL" id="GAH08261.1"/>
    </source>
</evidence>
<sequence>MKNCEYNQICKFYSNNCDNEEYQESCWIHTTLEGLLNREVFKSRINKRIHREEHGHKHYQN</sequence>
<proteinExistence type="predicted"/>
<accession>X1CIT1</accession>
<protein>
    <submittedName>
        <fullName evidence="1">Uncharacterized protein</fullName>
    </submittedName>
</protein>
<comment type="caution">
    <text evidence="1">The sequence shown here is derived from an EMBL/GenBank/DDBJ whole genome shotgun (WGS) entry which is preliminary data.</text>
</comment>
<dbReference type="AlphaFoldDB" id="X1CIT1"/>
<organism evidence="1">
    <name type="scientific">marine sediment metagenome</name>
    <dbReference type="NCBI Taxonomy" id="412755"/>
    <lineage>
        <taxon>unclassified sequences</taxon>
        <taxon>metagenomes</taxon>
        <taxon>ecological metagenomes</taxon>
    </lineage>
</organism>
<gene>
    <name evidence="1" type="ORF">S01H4_62720</name>
</gene>
<reference evidence="1" key="1">
    <citation type="journal article" date="2014" name="Front. Microbiol.">
        <title>High frequency of phylogenetically diverse reductive dehalogenase-homologous genes in deep subseafloor sedimentary metagenomes.</title>
        <authorList>
            <person name="Kawai M."/>
            <person name="Futagami T."/>
            <person name="Toyoda A."/>
            <person name="Takaki Y."/>
            <person name="Nishi S."/>
            <person name="Hori S."/>
            <person name="Arai W."/>
            <person name="Tsubouchi T."/>
            <person name="Morono Y."/>
            <person name="Uchiyama I."/>
            <person name="Ito T."/>
            <person name="Fujiyama A."/>
            <person name="Inagaki F."/>
            <person name="Takami H."/>
        </authorList>
    </citation>
    <scope>NUCLEOTIDE SEQUENCE</scope>
    <source>
        <strain evidence="1">Expedition CK06-06</strain>
    </source>
</reference>
<dbReference type="EMBL" id="BART01037510">
    <property type="protein sequence ID" value="GAH08261.1"/>
    <property type="molecule type" value="Genomic_DNA"/>
</dbReference>
<name>X1CIT1_9ZZZZ</name>